<sequence>MLEVTATVDLSQPIVQLSPITKLNSVDSEMYQGIFSIANYQFQVTFDLAGNVEAITSDYSLQNADVGPNELPSCMGVQAKKNRDKYSNFMKGLSFSTYIPKEADSTNIHEAQEFPLHQEQIGKESPHKYLVSYPKPDVPSHSAPKQVSSSTPAKGEDYSLLLLRQNSSQGSELKDVVVVTNFHNIKDPNMKDAKATAFDDHSKKKFELETLAERLHQQKLELESLRKSLQLQHEQQENKEQEIKREYQQLEAEKQKVITEKKKVEGIAKEILRREEESKMNEQQLLTREYIKRIKTSQKEVRKNPSLAKTNERTIV</sequence>
<dbReference type="AlphaFoldDB" id="A0A3L8PYT5"/>
<evidence type="ECO:0000313" key="4">
    <source>
        <dbReference type="Proteomes" id="UP000281474"/>
    </source>
</evidence>
<keyword evidence="1" id="KW-0175">Coiled coil</keyword>
<reference evidence="3 4" key="1">
    <citation type="submission" date="2018-09" db="EMBL/GenBank/DDBJ databases">
        <title>Phylogeny of the Shewanellaceae, and recommendation for two new genera, Pseudoshewanella and Parashewanella.</title>
        <authorList>
            <person name="Wang G."/>
        </authorList>
    </citation>
    <scope>NUCLEOTIDE SEQUENCE [LARGE SCALE GENOMIC DNA]</scope>
    <source>
        <strain evidence="3 4">C51</strain>
    </source>
</reference>
<feature type="region of interest" description="Disordered" evidence="2">
    <location>
        <begin position="129"/>
        <end position="153"/>
    </location>
</feature>
<evidence type="ECO:0000313" key="3">
    <source>
        <dbReference type="EMBL" id="RLV59743.1"/>
    </source>
</evidence>
<dbReference type="Proteomes" id="UP000281474">
    <property type="component" value="Unassembled WGS sequence"/>
</dbReference>
<dbReference type="EMBL" id="QZEI01000027">
    <property type="protein sequence ID" value="RLV59743.1"/>
    <property type="molecule type" value="Genomic_DNA"/>
</dbReference>
<accession>A0A3L8PYT5</accession>
<organism evidence="3 4">
    <name type="scientific">Parashewanella curva</name>
    <dbReference type="NCBI Taxonomy" id="2338552"/>
    <lineage>
        <taxon>Bacteria</taxon>
        <taxon>Pseudomonadati</taxon>
        <taxon>Pseudomonadota</taxon>
        <taxon>Gammaproteobacteria</taxon>
        <taxon>Alteromonadales</taxon>
        <taxon>Shewanellaceae</taxon>
        <taxon>Parashewanella</taxon>
    </lineage>
</organism>
<protein>
    <submittedName>
        <fullName evidence="3">Uncharacterized protein</fullName>
    </submittedName>
</protein>
<evidence type="ECO:0000256" key="2">
    <source>
        <dbReference type="SAM" id="MobiDB-lite"/>
    </source>
</evidence>
<dbReference type="RefSeq" id="WP_121838912.1">
    <property type="nucleotide sequence ID" value="NZ_ML014776.1"/>
</dbReference>
<feature type="coiled-coil region" evidence="1">
    <location>
        <begin position="208"/>
        <end position="267"/>
    </location>
</feature>
<keyword evidence="4" id="KW-1185">Reference proteome</keyword>
<proteinExistence type="predicted"/>
<comment type="caution">
    <text evidence="3">The sequence shown here is derived from an EMBL/GenBank/DDBJ whole genome shotgun (WGS) entry which is preliminary data.</text>
</comment>
<gene>
    <name evidence="3" type="ORF">D5018_10255</name>
</gene>
<feature type="region of interest" description="Disordered" evidence="2">
    <location>
        <begin position="297"/>
        <end position="316"/>
    </location>
</feature>
<name>A0A3L8PYT5_9GAMM</name>
<evidence type="ECO:0000256" key="1">
    <source>
        <dbReference type="SAM" id="Coils"/>
    </source>
</evidence>
<feature type="compositionally biased region" description="Polar residues" evidence="2">
    <location>
        <begin position="143"/>
        <end position="152"/>
    </location>
</feature>